<dbReference type="InterPro" id="IPR013767">
    <property type="entry name" value="PAS_fold"/>
</dbReference>
<name>A0AAP2W4S5_9EURY</name>
<feature type="domain" description="PAC" evidence="8">
    <location>
        <begin position="732"/>
        <end position="784"/>
    </location>
</feature>
<dbReference type="SMART" id="SM00387">
    <property type="entry name" value="HATPase_c"/>
    <property type="match status" value="1"/>
</dbReference>
<feature type="domain" description="Histidine kinase" evidence="6">
    <location>
        <begin position="795"/>
        <end position="1011"/>
    </location>
</feature>
<dbReference type="PRINTS" id="PR00344">
    <property type="entry name" value="BCTRLSENSOR"/>
</dbReference>
<evidence type="ECO:0000256" key="3">
    <source>
        <dbReference type="ARBA" id="ARBA00022553"/>
    </source>
</evidence>
<dbReference type="InterPro" id="IPR005467">
    <property type="entry name" value="His_kinase_dom"/>
</dbReference>
<dbReference type="InterPro" id="IPR003594">
    <property type="entry name" value="HATPase_dom"/>
</dbReference>
<evidence type="ECO:0000256" key="5">
    <source>
        <dbReference type="ARBA" id="ARBA00022777"/>
    </source>
</evidence>
<dbReference type="EC" id="2.7.13.3" evidence="2"/>
<feature type="domain" description="PAS" evidence="7">
    <location>
        <begin position="526"/>
        <end position="577"/>
    </location>
</feature>
<feature type="domain" description="PAC" evidence="8">
    <location>
        <begin position="603"/>
        <end position="655"/>
    </location>
</feature>
<keyword evidence="5" id="KW-0418">Kinase</keyword>
<evidence type="ECO:0000259" key="7">
    <source>
        <dbReference type="PROSITE" id="PS50112"/>
    </source>
</evidence>
<organism evidence="9 10">
    <name type="scientific">Methanooceanicella nereidis</name>
    <dbReference type="NCBI Taxonomy" id="2052831"/>
    <lineage>
        <taxon>Archaea</taxon>
        <taxon>Methanobacteriati</taxon>
        <taxon>Methanobacteriota</taxon>
        <taxon>Stenosarchaea group</taxon>
        <taxon>Methanomicrobia</taxon>
        <taxon>Methanocellales</taxon>
        <taxon>Methanocellaceae</taxon>
        <taxon>Methanooceanicella</taxon>
    </lineage>
</organism>
<feature type="domain" description="PAC" evidence="8">
    <location>
        <begin position="346"/>
        <end position="399"/>
    </location>
</feature>
<gene>
    <name evidence="9" type="ORF">CUJ83_01015</name>
</gene>
<evidence type="ECO:0000256" key="2">
    <source>
        <dbReference type="ARBA" id="ARBA00012438"/>
    </source>
</evidence>
<dbReference type="RefSeq" id="WP_230739576.1">
    <property type="nucleotide sequence ID" value="NZ_PGCK01000001.1"/>
</dbReference>
<dbReference type="SUPFAM" id="SSF55874">
    <property type="entry name" value="ATPase domain of HSP90 chaperone/DNA topoisomerase II/histidine kinase"/>
    <property type="match status" value="1"/>
</dbReference>
<evidence type="ECO:0000259" key="6">
    <source>
        <dbReference type="PROSITE" id="PS50109"/>
    </source>
</evidence>
<dbReference type="SMART" id="SM00091">
    <property type="entry name" value="PAS"/>
    <property type="match status" value="5"/>
</dbReference>
<dbReference type="Gene3D" id="3.30.565.10">
    <property type="entry name" value="Histidine kinase-like ATPase, C-terminal domain"/>
    <property type="match status" value="1"/>
</dbReference>
<dbReference type="AlphaFoldDB" id="A0AAP2W4S5"/>
<dbReference type="CDD" id="cd00130">
    <property type="entry name" value="PAS"/>
    <property type="match status" value="3"/>
</dbReference>
<reference evidence="9 10" key="1">
    <citation type="submission" date="2017-11" db="EMBL/GenBank/DDBJ databases">
        <title>Isolation and Characterization of Family Methanocellaceae Species from Potential Methane Hydrate Area Offshore Southwestern Taiwan.</title>
        <authorList>
            <person name="Zhang W.-L."/>
            <person name="Chen W.-C."/>
            <person name="Lai M.-C."/>
            <person name="Chen S.-C."/>
        </authorList>
    </citation>
    <scope>NUCLEOTIDE SEQUENCE [LARGE SCALE GENOMIC DNA]</scope>
    <source>
        <strain evidence="9 10">CWC-04</strain>
    </source>
</reference>
<dbReference type="InterPro" id="IPR035965">
    <property type="entry name" value="PAS-like_dom_sf"/>
</dbReference>
<dbReference type="NCBIfam" id="TIGR00229">
    <property type="entry name" value="sensory_box"/>
    <property type="match status" value="6"/>
</dbReference>
<evidence type="ECO:0000313" key="9">
    <source>
        <dbReference type="EMBL" id="MCD1293577.1"/>
    </source>
</evidence>
<evidence type="ECO:0000259" key="8">
    <source>
        <dbReference type="PROSITE" id="PS50113"/>
    </source>
</evidence>
<dbReference type="SMART" id="SM00086">
    <property type="entry name" value="PAC"/>
    <property type="match status" value="5"/>
</dbReference>
<dbReference type="PANTHER" id="PTHR43304">
    <property type="entry name" value="PHYTOCHROME-LIKE PROTEIN CPH1"/>
    <property type="match status" value="1"/>
</dbReference>
<dbReference type="InterPro" id="IPR000014">
    <property type="entry name" value="PAS"/>
</dbReference>
<dbReference type="PROSITE" id="PS50109">
    <property type="entry name" value="HIS_KIN"/>
    <property type="match status" value="1"/>
</dbReference>
<dbReference type="SUPFAM" id="SSF55785">
    <property type="entry name" value="PYP-like sensor domain (PAS domain)"/>
    <property type="match status" value="6"/>
</dbReference>
<dbReference type="Pfam" id="PF02518">
    <property type="entry name" value="HATPase_c"/>
    <property type="match status" value="1"/>
</dbReference>
<dbReference type="GO" id="GO:0004673">
    <property type="term" value="F:protein histidine kinase activity"/>
    <property type="evidence" value="ECO:0007669"/>
    <property type="project" value="UniProtKB-EC"/>
</dbReference>
<evidence type="ECO:0000256" key="4">
    <source>
        <dbReference type="ARBA" id="ARBA00022679"/>
    </source>
</evidence>
<feature type="domain" description="PAS" evidence="7">
    <location>
        <begin position="276"/>
        <end position="346"/>
    </location>
</feature>
<dbReference type="InterPro" id="IPR004358">
    <property type="entry name" value="Sig_transdc_His_kin-like_C"/>
</dbReference>
<comment type="catalytic activity">
    <reaction evidence="1">
        <text>ATP + protein L-histidine = ADP + protein N-phospho-L-histidine.</text>
        <dbReference type="EC" id="2.7.13.3"/>
    </reaction>
</comment>
<dbReference type="Pfam" id="PF13426">
    <property type="entry name" value="PAS_9"/>
    <property type="match status" value="2"/>
</dbReference>
<dbReference type="InterPro" id="IPR000700">
    <property type="entry name" value="PAS-assoc_C"/>
</dbReference>
<feature type="domain" description="PAS" evidence="7">
    <location>
        <begin position="150"/>
        <end position="213"/>
    </location>
</feature>
<dbReference type="PROSITE" id="PS50112">
    <property type="entry name" value="PAS"/>
    <property type="match status" value="5"/>
</dbReference>
<feature type="domain" description="PAC" evidence="8">
    <location>
        <begin position="473"/>
        <end position="525"/>
    </location>
</feature>
<keyword evidence="3" id="KW-0597">Phosphoprotein</keyword>
<keyword evidence="4" id="KW-0808">Transferase</keyword>
<feature type="domain" description="PAC" evidence="8">
    <location>
        <begin position="223"/>
        <end position="275"/>
    </location>
</feature>
<evidence type="ECO:0000313" key="10">
    <source>
        <dbReference type="Proteomes" id="UP001320159"/>
    </source>
</evidence>
<dbReference type="PANTHER" id="PTHR43304:SF1">
    <property type="entry name" value="PAC DOMAIN-CONTAINING PROTEIN"/>
    <property type="match status" value="1"/>
</dbReference>
<feature type="domain" description="PAS" evidence="7">
    <location>
        <begin position="26"/>
        <end position="69"/>
    </location>
</feature>
<dbReference type="InterPro" id="IPR013656">
    <property type="entry name" value="PAS_4"/>
</dbReference>
<dbReference type="Proteomes" id="UP001320159">
    <property type="component" value="Unassembled WGS sequence"/>
</dbReference>
<dbReference type="InterPro" id="IPR013655">
    <property type="entry name" value="PAS_fold_3"/>
</dbReference>
<dbReference type="Pfam" id="PF00989">
    <property type="entry name" value="PAS"/>
    <property type="match status" value="1"/>
</dbReference>
<feature type="domain" description="PAS" evidence="7">
    <location>
        <begin position="400"/>
        <end position="470"/>
    </location>
</feature>
<dbReference type="InterPro" id="IPR052162">
    <property type="entry name" value="Sensor_kinase/Photoreceptor"/>
</dbReference>
<dbReference type="Pfam" id="PF08447">
    <property type="entry name" value="PAS_3"/>
    <property type="match status" value="2"/>
</dbReference>
<sequence>MENNVRGSDERHSHGEKRVNDLGSSHSLFFEDILEDIPLPVAIIDPDDKDVRSNQAFYAMTGYSHEELIRELNLQAFFTHTGYSEYNERTVSSKKNISISKLSIKCKNGTCIPLNIIDREPLDVNGDKRAHKVVIFADTPEGSKIPFNINEKRYQVLVEVQNDLIVCFDKFGIITFANEAICKYAGIGKEEMIGNMVDRIVSQELREALLKEIGSMSMDYHVLIKECQFKKHDGSVRWIEWINHCMFDDRGNFIECQSIGKDITSRKTIDEEIKNNEQMFNKLFNQINDIVFTMDRYSRLLSVSGKWFEKYGIKEDLLRGRSPWEVLETKDPNAIIDVLERAFSGEETSYEWSGSYQGRIFYFQISLSPIRDRKGDIIGVLGIGREITDSKCMEKELQDKEAWLCRITDNMRDIVMEIDNKSVITYVTPSVKTVLGYGTEEIIGRSVFDFSHPEDIEKIVKMTIQALKTGKGGKMEHRIRDINGKYLWFETIDNPVTDSSGNVTKAVIGIRDITDRKKIEDELIKSERSYRILAEGAKDIIFIISKDLTIDYINNFVSGLFNVRREDVVGRNITELLEGKIFHRIMFDNIKEKLRMIFTSGSPMTSEDLLTINGKDIWLNTHLIPIDGTEGEIISVMGISRDVTDYKKAEKALRESEQLLAKAQQIAHLGSWNWDFVNDSVICSDEAYRILGIYPVERETDTDILSSNIDPLDKHIIEDHINEAKRDKRSFQSIDVRIVQPDGSKRIAHVEGEMIFNDAGSAVRMYGTIQDVTERKKVELALMEAKLQAELYVDLMSHDISNINQIIMGYLELARDMSGMEDESRRFIEKSFEALKNSSNLINNVRKIQMTRSGELKYEGIDLGKILSEICSEYTNIPGTDVEINIKDYNDRFVRANELLKDVFVNIVGNSIKHSGGLVIIDIYLTRAFESGKEYYKVIIDDNGPGIPDEIKCKIFDRSWRGETKTKGRGLGLFLVKTLVDSFQGRVWVEDKVPGETGKGSRFIVMLPSFKSTMN</sequence>
<dbReference type="Gene3D" id="2.10.70.100">
    <property type="match status" value="1"/>
</dbReference>
<dbReference type="PROSITE" id="PS50113">
    <property type="entry name" value="PAC"/>
    <property type="match status" value="5"/>
</dbReference>
<evidence type="ECO:0000256" key="1">
    <source>
        <dbReference type="ARBA" id="ARBA00000085"/>
    </source>
</evidence>
<dbReference type="InterPro" id="IPR036890">
    <property type="entry name" value="HATPase_C_sf"/>
</dbReference>
<dbReference type="Pfam" id="PF08448">
    <property type="entry name" value="PAS_4"/>
    <property type="match status" value="1"/>
</dbReference>
<proteinExistence type="predicted"/>
<dbReference type="EMBL" id="PGCK01000001">
    <property type="protein sequence ID" value="MCD1293577.1"/>
    <property type="molecule type" value="Genomic_DNA"/>
</dbReference>
<dbReference type="InterPro" id="IPR001610">
    <property type="entry name" value="PAC"/>
</dbReference>
<dbReference type="Gene3D" id="3.30.450.20">
    <property type="entry name" value="PAS domain"/>
    <property type="match status" value="6"/>
</dbReference>
<protein>
    <recommendedName>
        <fullName evidence="2">histidine kinase</fullName>
        <ecNumber evidence="2">2.7.13.3</ecNumber>
    </recommendedName>
</protein>
<dbReference type="CDD" id="cd00075">
    <property type="entry name" value="HATPase"/>
    <property type="match status" value="1"/>
</dbReference>
<accession>A0AAP2W4S5</accession>
<keyword evidence="10" id="KW-1185">Reference proteome</keyword>
<comment type="caution">
    <text evidence="9">The sequence shown here is derived from an EMBL/GenBank/DDBJ whole genome shotgun (WGS) entry which is preliminary data.</text>
</comment>